<evidence type="ECO:0000313" key="2">
    <source>
        <dbReference type="EMBL" id="MCU6706584.1"/>
    </source>
</evidence>
<feature type="signal peptide" evidence="1">
    <location>
        <begin position="1"/>
        <end position="24"/>
    </location>
</feature>
<gene>
    <name evidence="2" type="ORF">OCV57_11695</name>
</gene>
<organism evidence="2 3">
    <name type="scientific">Hominimerdicola aceti</name>
    <dbReference type="NCBI Taxonomy" id="2981726"/>
    <lineage>
        <taxon>Bacteria</taxon>
        <taxon>Bacillati</taxon>
        <taxon>Bacillota</taxon>
        <taxon>Clostridia</taxon>
        <taxon>Eubacteriales</taxon>
        <taxon>Oscillospiraceae</taxon>
        <taxon>Hominimerdicola</taxon>
    </lineage>
</organism>
<evidence type="ECO:0000313" key="3">
    <source>
        <dbReference type="Proteomes" id="UP001208131"/>
    </source>
</evidence>
<name>A0AAE3IJI1_9FIRM</name>
<sequence>MNKLNNIKRSLFALVMCLSLTLCGCGSNEQKEDAAASSAETQQSEDVSAEEVMIDYGDAESFEAALNEGKKLEGKVVRFIAGEFHPQSKLGYNVWAGEHLNFVSSRNPDIKEGDTVTVKTTTIENMAGSWVINYEKVENAVITDDTVTYSKPKETTAATTTAKPKTTATTTAKKDVSVSAMLLAYGADGNVMGKSFDDIVLTAGQNNFFRYSFEGDISSANIQANAQAKKDSFMTGERNAVEMVQYNQTGDDLYITFKQNVDEIDYFAKFKLLFYKDDKIVDTEDEYFSTCVENLNGNGATDVAKIWAYGTDYDRIEYIFEP</sequence>
<evidence type="ECO:0000256" key="1">
    <source>
        <dbReference type="SAM" id="SignalP"/>
    </source>
</evidence>
<dbReference type="Proteomes" id="UP001208131">
    <property type="component" value="Unassembled WGS sequence"/>
</dbReference>
<proteinExistence type="predicted"/>
<protein>
    <submittedName>
        <fullName evidence="2">Uncharacterized protein</fullName>
    </submittedName>
</protein>
<dbReference type="RefSeq" id="WP_267301704.1">
    <property type="nucleotide sequence ID" value="NZ_JAOQJZ010000013.1"/>
</dbReference>
<reference evidence="2 3" key="1">
    <citation type="journal article" date="2021" name="ISME Commun">
        <title>Automated analysis of genomic sequences facilitates high-throughput and comprehensive description of bacteria.</title>
        <authorList>
            <person name="Hitch T.C.A."/>
        </authorList>
    </citation>
    <scope>NUCLEOTIDE SEQUENCE [LARGE SCALE GENOMIC DNA]</scope>
    <source>
        <strain evidence="2 3">Sanger_31</strain>
    </source>
</reference>
<dbReference type="PROSITE" id="PS51257">
    <property type="entry name" value="PROKAR_LIPOPROTEIN"/>
    <property type="match status" value="1"/>
</dbReference>
<keyword evidence="1" id="KW-0732">Signal</keyword>
<keyword evidence="3" id="KW-1185">Reference proteome</keyword>
<dbReference type="EMBL" id="JAOQJZ010000013">
    <property type="protein sequence ID" value="MCU6706584.1"/>
    <property type="molecule type" value="Genomic_DNA"/>
</dbReference>
<dbReference type="AlphaFoldDB" id="A0AAE3IJI1"/>
<comment type="caution">
    <text evidence="2">The sequence shown here is derived from an EMBL/GenBank/DDBJ whole genome shotgun (WGS) entry which is preliminary data.</text>
</comment>
<feature type="chain" id="PRO_5042199060" evidence="1">
    <location>
        <begin position="25"/>
        <end position="322"/>
    </location>
</feature>
<accession>A0AAE3IJI1</accession>